<evidence type="ECO:0000313" key="3">
    <source>
        <dbReference type="Proteomes" id="UP001497383"/>
    </source>
</evidence>
<dbReference type="RefSeq" id="XP_066832908.1">
    <property type="nucleotide sequence ID" value="XM_066976361.1"/>
</dbReference>
<protein>
    <recommendedName>
        <fullName evidence="1">Tubulin binding cofactor C-like domain-containing protein</fullName>
    </recommendedName>
</protein>
<dbReference type="Pfam" id="PF07986">
    <property type="entry name" value="TBCC"/>
    <property type="match status" value="1"/>
</dbReference>
<organism evidence="2 3">
    <name type="scientific">Lodderomyces beijingensis</name>
    <dbReference type="NCBI Taxonomy" id="1775926"/>
    <lineage>
        <taxon>Eukaryota</taxon>
        <taxon>Fungi</taxon>
        <taxon>Dikarya</taxon>
        <taxon>Ascomycota</taxon>
        <taxon>Saccharomycotina</taxon>
        <taxon>Pichiomycetes</taxon>
        <taxon>Debaryomycetaceae</taxon>
        <taxon>Candida/Lodderomyces clade</taxon>
        <taxon>Lodderomyces</taxon>
    </lineage>
</organism>
<feature type="domain" description="Tubulin binding cofactor C-like" evidence="1">
    <location>
        <begin position="135"/>
        <end position="203"/>
    </location>
</feature>
<sequence>MINLKQVKKEIASCKNTQELNALLHAYSHHDVFNPSSSSSSSSTANLKPSYIKKKESEELNQVQAWIQSKRNELSHVQFEFQGEPQPPQFSTPTSTITVAPSFESNGVSVVDTRRELRGDHVHVARFRGSVMHLACKSANLSHGERCIVRVNCSGPVLVQNVARCILVLSCHQARLHHVCDCVVVVLSGKGGIIVENCKRLKVNAGVKVEDFNHPSRDPGFHILSEVEVGVVVALEDVTGVDALCR</sequence>
<dbReference type="Proteomes" id="UP001497383">
    <property type="component" value="Chromosome 8"/>
</dbReference>
<keyword evidence="3" id="KW-1185">Reference proteome</keyword>
<evidence type="ECO:0000259" key="1">
    <source>
        <dbReference type="Pfam" id="PF07986"/>
    </source>
</evidence>
<dbReference type="InterPro" id="IPR012945">
    <property type="entry name" value="Tubulin-bd_cofactor_C_dom"/>
</dbReference>
<proteinExistence type="predicted"/>
<dbReference type="GeneID" id="92211166"/>
<dbReference type="EMBL" id="OZ022412">
    <property type="protein sequence ID" value="CAK9442227.1"/>
    <property type="molecule type" value="Genomic_DNA"/>
</dbReference>
<accession>A0ABP0ZW82</accession>
<name>A0ABP0ZW82_9ASCO</name>
<gene>
    <name evidence="2" type="ORF">LODBEIA_P59700</name>
</gene>
<evidence type="ECO:0000313" key="2">
    <source>
        <dbReference type="EMBL" id="CAK9442227.1"/>
    </source>
</evidence>
<dbReference type="InterPro" id="IPR016098">
    <property type="entry name" value="CAP/MinC_C"/>
</dbReference>
<reference evidence="2 3" key="1">
    <citation type="submission" date="2024-03" db="EMBL/GenBank/DDBJ databases">
        <authorList>
            <person name="Brejova B."/>
        </authorList>
    </citation>
    <scope>NUCLEOTIDE SEQUENCE [LARGE SCALE GENOMIC DNA]</scope>
    <source>
        <strain evidence="2 3">CBS 14171</strain>
    </source>
</reference>
<dbReference type="Gene3D" id="2.160.20.70">
    <property type="match status" value="1"/>
</dbReference>